<name>A0A0A3J1D8_9BACL</name>
<comment type="caution">
    <text evidence="1">The sequence shown here is derived from an EMBL/GenBank/DDBJ whole genome shotgun (WGS) entry which is preliminary data.</text>
</comment>
<dbReference type="EMBL" id="JPVQ01000014">
    <property type="protein sequence ID" value="KGR90789.1"/>
    <property type="molecule type" value="Genomic_DNA"/>
</dbReference>
<protein>
    <recommendedName>
        <fullName evidence="3">Surface antigen</fullName>
    </recommendedName>
</protein>
<gene>
    <name evidence="1" type="ORF">CD30_09640</name>
</gene>
<dbReference type="Proteomes" id="UP000030595">
    <property type="component" value="Unassembled WGS sequence"/>
</dbReference>
<dbReference type="OrthoDB" id="120019at2"/>
<proteinExistence type="predicted"/>
<sequence length="319" mass="35675">MKKAIVFSLLFVLSIISGCSKDSFTPINYHQSFVASINISDPSIAFYDHRGEEIAKWSFDNSYTGGVLLQQDRLLLYGHQLTKVDIYELSSGKHLKSIDTGVGITNAYFDEAHKILFLANSHTNTVTSFDEHGNLLKECTLGDYPMSMTSYNGQLYVINYKDTKLSIINIKTMEIEEEWTIEKSSNGILIIPEKNEVWIGGHGEGSHANQSVSVLNLTNGKLLGQIDVSIMPVGFARNDDEIYIINHGANELYATNLNGELLWKCEVGANPFAIASFYEQVVVAGFDDHKLYFLKDEKIIKTVETGRGPFQLLVREVKS</sequence>
<evidence type="ECO:0000313" key="2">
    <source>
        <dbReference type="Proteomes" id="UP000030595"/>
    </source>
</evidence>
<dbReference type="InterPro" id="IPR011044">
    <property type="entry name" value="Quino_amine_DH_bsu"/>
</dbReference>
<organism evidence="1 2">
    <name type="scientific">Ureibacillus massiliensis 4400831 = CIP 108448 = CCUG 49529</name>
    <dbReference type="NCBI Taxonomy" id="1211035"/>
    <lineage>
        <taxon>Bacteria</taxon>
        <taxon>Bacillati</taxon>
        <taxon>Bacillota</taxon>
        <taxon>Bacilli</taxon>
        <taxon>Bacillales</taxon>
        <taxon>Caryophanaceae</taxon>
        <taxon>Ureibacillus</taxon>
    </lineage>
</organism>
<evidence type="ECO:0000313" key="1">
    <source>
        <dbReference type="EMBL" id="KGR90789.1"/>
    </source>
</evidence>
<dbReference type="Gene3D" id="2.130.10.10">
    <property type="entry name" value="YVTN repeat-like/Quinoprotein amine dehydrogenase"/>
    <property type="match status" value="1"/>
</dbReference>
<dbReference type="PANTHER" id="PTHR47197">
    <property type="entry name" value="PROTEIN NIRF"/>
    <property type="match status" value="1"/>
</dbReference>
<dbReference type="InterPro" id="IPR051200">
    <property type="entry name" value="Host-pathogen_enzymatic-act"/>
</dbReference>
<reference evidence="1 2" key="1">
    <citation type="submission" date="2014-02" db="EMBL/GenBank/DDBJ databases">
        <title>Draft genome sequence of Lysinibacillus massiliensis CCUG 49529.</title>
        <authorList>
            <person name="Zhang F."/>
            <person name="Wang G."/>
            <person name="Zhang L."/>
        </authorList>
    </citation>
    <scope>NUCLEOTIDE SEQUENCE [LARGE SCALE GENOMIC DNA]</scope>
    <source>
        <strain evidence="1 2">CCUG 49529</strain>
    </source>
</reference>
<dbReference type="SUPFAM" id="SSF50969">
    <property type="entry name" value="YVTN repeat-like/Quinoprotein amine dehydrogenase"/>
    <property type="match status" value="1"/>
</dbReference>
<dbReference type="PROSITE" id="PS51257">
    <property type="entry name" value="PROKAR_LIPOPROTEIN"/>
    <property type="match status" value="1"/>
</dbReference>
<dbReference type="eggNOG" id="COG3391">
    <property type="taxonomic scope" value="Bacteria"/>
</dbReference>
<dbReference type="InterPro" id="IPR015943">
    <property type="entry name" value="WD40/YVTN_repeat-like_dom_sf"/>
</dbReference>
<dbReference type="RefSeq" id="WP_036175773.1">
    <property type="nucleotide sequence ID" value="NZ_AVCZ01000014.1"/>
</dbReference>
<evidence type="ECO:0008006" key="3">
    <source>
        <dbReference type="Google" id="ProtNLM"/>
    </source>
</evidence>
<dbReference type="AlphaFoldDB" id="A0A0A3J1D8"/>
<accession>A0A0A3J1D8</accession>
<dbReference type="PANTHER" id="PTHR47197:SF3">
    <property type="entry name" value="DIHYDRO-HEME D1 DEHYDROGENASE"/>
    <property type="match status" value="1"/>
</dbReference>
<keyword evidence="2" id="KW-1185">Reference proteome</keyword>